<protein>
    <recommendedName>
        <fullName evidence="4">C2H2-type domain-containing protein</fullName>
    </recommendedName>
</protein>
<evidence type="ECO:0008006" key="4">
    <source>
        <dbReference type="Google" id="ProtNLM"/>
    </source>
</evidence>
<name>A0AAV4WL66_CAEEX</name>
<evidence type="ECO:0000313" key="2">
    <source>
        <dbReference type="EMBL" id="GIY82504.1"/>
    </source>
</evidence>
<organism evidence="2 3">
    <name type="scientific">Caerostris extrusa</name>
    <name type="common">Bark spider</name>
    <name type="synonym">Caerostris bankana</name>
    <dbReference type="NCBI Taxonomy" id="172846"/>
    <lineage>
        <taxon>Eukaryota</taxon>
        <taxon>Metazoa</taxon>
        <taxon>Ecdysozoa</taxon>
        <taxon>Arthropoda</taxon>
        <taxon>Chelicerata</taxon>
        <taxon>Arachnida</taxon>
        <taxon>Araneae</taxon>
        <taxon>Araneomorphae</taxon>
        <taxon>Entelegynae</taxon>
        <taxon>Araneoidea</taxon>
        <taxon>Araneidae</taxon>
        <taxon>Caerostris</taxon>
    </lineage>
</organism>
<feature type="compositionally biased region" description="Basic and acidic residues" evidence="1">
    <location>
        <begin position="216"/>
        <end position="228"/>
    </location>
</feature>
<evidence type="ECO:0000313" key="3">
    <source>
        <dbReference type="Proteomes" id="UP001054945"/>
    </source>
</evidence>
<sequence length="372" mass="41548">MHCRQCSMSERKSRSRMTVKSRKRYHTLFYFHKDKSKAQTKLLLPSLRFYFSHLEEQDDHLVVHVLEEQFNKLHGLRSNAASSTKQCSTSRLATASAPACSDTVRGPTLSCDHCERDGFPNKKALRYHLFRIHQISMGRPDASRPTAPLSPGPPQVTHTGGSSPTAATASDIGHSADSELQAIRDASNWCLRFPLLELFVAPTALTPLRGKSGTQLREEDGEKTEGHRQLTPPLGGELQIDADQSLAQPVRDSPVPISQDAPVEEEKGPLDHYIEPLNNSLSCDPRMTLSDFCSQIIAEGKSFLSLPEPASSARSHNGPDIQDPQTCQKLYRRNRRRAVREIIGNNSERCKVPPTNPHSAFRQCLARWKTIQ</sequence>
<proteinExistence type="predicted"/>
<accession>A0AAV4WL66</accession>
<feature type="region of interest" description="Disordered" evidence="1">
    <location>
        <begin position="137"/>
        <end position="173"/>
    </location>
</feature>
<dbReference type="EMBL" id="BPLR01016251">
    <property type="protein sequence ID" value="GIY82504.1"/>
    <property type="molecule type" value="Genomic_DNA"/>
</dbReference>
<reference evidence="2 3" key="1">
    <citation type="submission" date="2021-06" db="EMBL/GenBank/DDBJ databases">
        <title>Caerostris extrusa draft genome.</title>
        <authorList>
            <person name="Kono N."/>
            <person name="Arakawa K."/>
        </authorList>
    </citation>
    <scope>NUCLEOTIDE SEQUENCE [LARGE SCALE GENOMIC DNA]</scope>
</reference>
<keyword evidence="3" id="KW-1185">Reference proteome</keyword>
<gene>
    <name evidence="2" type="ORF">CEXT_352221</name>
</gene>
<dbReference type="Proteomes" id="UP001054945">
    <property type="component" value="Unassembled WGS sequence"/>
</dbReference>
<dbReference type="AlphaFoldDB" id="A0AAV4WL66"/>
<comment type="caution">
    <text evidence="2">The sequence shown here is derived from an EMBL/GenBank/DDBJ whole genome shotgun (WGS) entry which is preliminary data.</text>
</comment>
<evidence type="ECO:0000256" key="1">
    <source>
        <dbReference type="SAM" id="MobiDB-lite"/>
    </source>
</evidence>
<feature type="region of interest" description="Disordered" evidence="1">
    <location>
        <begin position="208"/>
        <end position="233"/>
    </location>
</feature>
<feature type="compositionally biased region" description="Polar residues" evidence="1">
    <location>
        <begin position="156"/>
        <end position="168"/>
    </location>
</feature>